<dbReference type="OrthoDB" id="412719at2759"/>
<dbReference type="GO" id="GO:0031267">
    <property type="term" value="F:small GTPase binding"/>
    <property type="evidence" value="ECO:0007669"/>
    <property type="project" value="TreeGrafter"/>
</dbReference>
<proteinExistence type="predicted"/>
<keyword evidence="3" id="KW-1185">Reference proteome</keyword>
<dbReference type="InterPro" id="IPR038830">
    <property type="entry name" value="CCDC186"/>
</dbReference>
<reference evidence="2 3" key="1">
    <citation type="submission" date="2016-04" db="EMBL/GenBank/DDBJ databases">
        <title>The genome of Intoshia linei affirms orthonectids as highly simplified spiralians.</title>
        <authorList>
            <person name="Mikhailov K.V."/>
            <person name="Slusarev G.S."/>
            <person name="Nikitin M.A."/>
            <person name="Logacheva M.D."/>
            <person name="Penin A."/>
            <person name="Aleoshin V."/>
            <person name="Panchin Y.V."/>
        </authorList>
    </citation>
    <scope>NUCLEOTIDE SEQUENCE [LARGE SCALE GENOMIC DNA]</scope>
    <source>
        <strain evidence="2">Intl2013</strain>
        <tissue evidence="2">Whole animal</tissue>
    </source>
</reference>
<keyword evidence="1" id="KW-0175">Coiled coil</keyword>
<name>A0A177B560_9BILA</name>
<feature type="coiled-coil region" evidence="1">
    <location>
        <begin position="184"/>
        <end position="308"/>
    </location>
</feature>
<evidence type="ECO:0000313" key="2">
    <source>
        <dbReference type="EMBL" id="OAF69405.1"/>
    </source>
</evidence>
<evidence type="ECO:0000256" key="1">
    <source>
        <dbReference type="SAM" id="Coils"/>
    </source>
</evidence>
<dbReference type="PANTHER" id="PTHR18911:SF5">
    <property type="entry name" value="COILED-COIL DOMAIN-CONTAINING PROTEIN 186"/>
    <property type="match status" value="1"/>
</dbReference>
<accession>A0A177B560</accession>
<dbReference type="AlphaFoldDB" id="A0A177B560"/>
<dbReference type="PANTHER" id="PTHR18911">
    <property type="entry name" value="CTCL TUMOR ANTIGEN HD-CL-01"/>
    <property type="match status" value="1"/>
</dbReference>
<dbReference type="EMBL" id="LWCA01000287">
    <property type="protein sequence ID" value="OAF69405.1"/>
    <property type="molecule type" value="Genomic_DNA"/>
</dbReference>
<organism evidence="2 3">
    <name type="scientific">Intoshia linei</name>
    <dbReference type="NCBI Taxonomy" id="1819745"/>
    <lineage>
        <taxon>Eukaryota</taxon>
        <taxon>Metazoa</taxon>
        <taxon>Spiralia</taxon>
        <taxon>Lophotrochozoa</taxon>
        <taxon>Mesozoa</taxon>
        <taxon>Orthonectida</taxon>
        <taxon>Rhopaluridae</taxon>
        <taxon>Intoshia</taxon>
    </lineage>
</organism>
<comment type="caution">
    <text evidence="2">The sequence shown here is derived from an EMBL/GenBank/DDBJ whole genome shotgun (WGS) entry which is preliminary data.</text>
</comment>
<protein>
    <submittedName>
        <fullName evidence="2">Uncharacterized protein</fullName>
    </submittedName>
</protein>
<feature type="coiled-coil region" evidence="1">
    <location>
        <begin position="567"/>
        <end position="608"/>
    </location>
</feature>
<dbReference type="Proteomes" id="UP000078046">
    <property type="component" value="Unassembled WGS sequence"/>
</dbReference>
<evidence type="ECO:0000313" key="3">
    <source>
        <dbReference type="Proteomes" id="UP000078046"/>
    </source>
</evidence>
<gene>
    <name evidence="2" type="ORF">A3Q56_02837</name>
</gene>
<dbReference type="GO" id="GO:0005802">
    <property type="term" value="C:trans-Golgi network"/>
    <property type="evidence" value="ECO:0007669"/>
    <property type="project" value="TreeGrafter"/>
</dbReference>
<dbReference type="GO" id="GO:0099518">
    <property type="term" value="P:vesicle cytoskeletal trafficking"/>
    <property type="evidence" value="ECO:0007669"/>
    <property type="project" value="TreeGrafter"/>
</dbReference>
<sequence length="700" mass="80873">MNNSSSCSTSYSEMKSTCSLPEKDIDHEILETKWGVSVSLPIRLNLIHLDFYSKDLNLFKLPKNHFRKKTIYNLKSKESCSKETFRTAKDTFSFDSFRSIDSPLVLTKISHHNVSSICQVCSSNIDSNSNTISTASIPNKLANAKCMSSQTEITNDIISKRLYDMICEEFKLVKKDKNSMVMKFAEGEKKNINLENQIKKSRHEIYLCKKEVNRLANINKQTQNKNAGLINKINNQQNEINNLKVECMSLTQNKSFHAQMALAMEKLKNEHACNDTLKLECSTLKDKISEIEEDNDSLKAKLSMYNESTINCLIDEIDILLWKLKNQQKNSELVSLQKIKETHDKLLSEKENIYNKYSKCIQLVEKLTESNTVLRAANIEYETSMPKQKSLIQKLQKKLDVNKVDYDNNCVNLLGKFEMGQKNDLNNDEKSQITDLLARGKTTLQISKVLKRDHRTIKKWAHYPSKKIISQNVEKRRKISTTPLATSSKLFTTCNIINVSRNTRCRVLKTIASVKKFTSKKVKRLNWAKFNLKTNFQMVLFTDECCATLDGPDGWSRGWQLKLTSELEECEQTLKQAVKTKDEYYNKCTLLQNQLKISNDNLDVLNNRHLRIVKDLNRQLRVSANNSETGSVIGNESSDQQSLRTLDNYDKNMLICKILRLQRTNILKSEKLEQLQDQVAYLSCEKKQNLKKKFQIYWAK</sequence>